<dbReference type="GO" id="GO:0043952">
    <property type="term" value="P:protein transport by the Sec complex"/>
    <property type="evidence" value="ECO:0007669"/>
    <property type="project" value="UniProtKB-UniRule"/>
</dbReference>
<keyword evidence="8 9" id="KW-0472">Membrane</keyword>
<keyword evidence="3 9" id="KW-1003">Cell membrane</keyword>
<evidence type="ECO:0000256" key="7">
    <source>
        <dbReference type="ARBA" id="ARBA00023010"/>
    </source>
</evidence>
<evidence type="ECO:0000313" key="10">
    <source>
        <dbReference type="EMBL" id="OGY59536.1"/>
    </source>
</evidence>
<evidence type="ECO:0000256" key="6">
    <source>
        <dbReference type="ARBA" id="ARBA00022989"/>
    </source>
</evidence>
<keyword evidence="4 9" id="KW-0812">Transmembrane</keyword>
<comment type="subcellular location">
    <subcellularLocation>
        <location evidence="9">Cell membrane</location>
        <topology evidence="9">Single-pass membrane protein</topology>
    </subcellularLocation>
    <subcellularLocation>
        <location evidence="1">Membrane</location>
    </subcellularLocation>
</comment>
<evidence type="ECO:0000256" key="4">
    <source>
        <dbReference type="ARBA" id="ARBA00022692"/>
    </source>
</evidence>
<dbReference type="InterPro" id="IPR005807">
    <property type="entry name" value="SecE_bac"/>
</dbReference>
<dbReference type="Pfam" id="PF00584">
    <property type="entry name" value="SecE"/>
    <property type="match status" value="1"/>
</dbReference>
<keyword evidence="7 9" id="KW-0811">Translocation</keyword>
<proteinExistence type="inferred from homology"/>
<accession>A0A1G1Z660</accession>
<reference evidence="10 11" key="1">
    <citation type="journal article" date="2016" name="Nat. Commun.">
        <title>Thousands of microbial genomes shed light on interconnected biogeochemical processes in an aquifer system.</title>
        <authorList>
            <person name="Anantharaman K."/>
            <person name="Brown C.T."/>
            <person name="Hug L.A."/>
            <person name="Sharon I."/>
            <person name="Castelle C.J."/>
            <person name="Probst A.J."/>
            <person name="Thomas B.C."/>
            <person name="Singh A."/>
            <person name="Wilkins M.J."/>
            <person name="Karaoz U."/>
            <person name="Brodie E.L."/>
            <person name="Williams K.H."/>
            <person name="Hubbard S.S."/>
            <person name="Banfield J.F."/>
        </authorList>
    </citation>
    <scope>NUCLEOTIDE SEQUENCE [LARGE SCALE GENOMIC DNA]</scope>
</reference>
<evidence type="ECO:0000256" key="5">
    <source>
        <dbReference type="ARBA" id="ARBA00022927"/>
    </source>
</evidence>
<dbReference type="Gene3D" id="1.20.5.1030">
    <property type="entry name" value="Preprotein translocase secy subunit"/>
    <property type="match status" value="1"/>
</dbReference>
<evidence type="ECO:0000256" key="9">
    <source>
        <dbReference type="HAMAP-Rule" id="MF_00422"/>
    </source>
</evidence>
<keyword evidence="5 9" id="KW-0653">Protein transport</keyword>
<feature type="transmembrane region" description="Helical" evidence="9">
    <location>
        <begin position="29"/>
        <end position="52"/>
    </location>
</feature>
<dbReference type="GO" id="GO:0065002">
    <property type="term" value="P:intracellular protein transmembrane transport"/>
    <property type="evidence" value="ECO:0007669"/>
    <property type="project" value="UniProtKB-UniRule"/>
</dbReference>
<dbReference type="STRING" id="1797690.A3B23_01085"/>
<organism evidence="10 11">
    <name type="scientific">Candidatus Colwellbacteria bacterium RIFCSPLOWO2_01_FULL_48_10</name>
    <dbReference type="NCBI Taxonomy" id="1797690"/>
    <lineage>
        <taxon>Bacteria</taxon>
        <taxon>Candidatus Colwelliibacteriota</taxon>
    </lineage>
</organism>
<dbReference type="GO" id="GO:0008320">
    <property type="term" value="F:protein transmembrane transporter activity"/>
    <property type="evidence" value="ECO:0007669"/>
    <property type="project" value="UniProtKB-UniRule"/>
</dbReference>
<gene>
    <name evidence="9" type="primary">secE</name>
    <name evidence="10" type="ORF">A3B23_01085</name>
</gene>
<dbReference type="InterPro" id="IPR038379">
    <property type="entry name" value="SecE_sf"/>
</dbReference>
<dbReference type="NCBIfam" id="TIGR00964">
    <property type="entry name" value="secE_bact"/>
    <property type="match status" value="1"/>
</dbReference>
<protein>
    <recommendedName>
        <fullName evidence="9">Protein translocase subunit SecE</fullName>
    </recommendedName>
</protein>
<keyword evidence="2 9" id="KW-0813">Transport</keyword>
<dbReference type="PROSITE" id="PS01067">
    <property type="entry name" value="SECE_SEC61G"/>
    <property type="match status" value="1"/>
</dbReference>
<dbReference type="AlphaFoldDB" id="A0A1G1Z660"/>
<sequence>MSRLKNFINESRQEFGRINWPTRAETVKMVLMVIGISAVVSLFLGAVDLGFVEFIRYILP</sequence>
<dbReference type="GO" id="GO:0005886">
    <property type="term" value="C:plasma membrane"/>
    <property type="evidence" value="ECO:0007669"/>
    <property type="project" value="UniProtKB-SubCell"/>
</dbReference>
<dbReference type="Proteomes" id="UP000178744">
    <property type="component" value="Unassembled WGS sequence"/>
</dbReference>
<dbReference type="InterPro" id="IPR001901">
    <property type="entry name" value="Translocase_SecE/Sec61-g"/>
</dbReference>
<dbReference type="PANTHER" id="PTHR33910:SF1">
    <property type="entry name" value="PROTEIN TRANSLOCASE SUBUNIT SECE"/>
    <property type="match status" value="1"/>
</dbReference>
<comment type="subunit">
    <text evidence="9">Component of the Sec protein translocase complex. Heterotrimer consisting of SecY, SecE and SecG subunits. The heterotrimers can form oligomers, although 1 heterotrimer is thought to be able to translocate proteins. Interacts with the ribosome. Interacts with SecDF, and other proteins may be involved. Interacts with SecA.</text>
</comment>
<evidence type="ECO:0000256" key="2">
    <source>
        <dbReference type="ARBA" id="ARBA00022448"/>
    </source>
</evidence>
<name>A0A1G1Z660_9BACT</name>
<dbReference type="GO" id="GO:0006605">
    <property type="term" value="P:protein targeting"/>
    <property type="evidence" value="ECO:0007669"/>
    <property type="project" value="UniProtKB-UniRule"/>
</dbReference>
<evidence type="ECO:0000256" key="8">
    <source>
        <dbReference type="ARBA" id="ARBA00023136"/>
    </source>
</evidence>
<evidence type="ECO:0000256" key="3">
    <source>
        <dbReference type="ARBA" id="ARBA00022475"/>
    </source>
</evidence>
<comment type="similarity">
    <text evidence="9">Belongs to the SecE/SEC61-gamma family.</text>
</comment>
<dbReference type="GO" id="GO:0009306">
    <property type="term" value="P:protein secretion"/>
    <property type="evidence" value="ECO:0007669"/>
    <property type="project" value="UniProtKB-UniRule"/>
</dbReference>
<keyword evidence="6 9" id="KW-1133">Transmembrane helix</keyword>
<evidence type="ECO:0000313" key="11">
    <source>
        <dbReference type="Proteomes" id="UP000178744"/>
    </source>
</evidence>
<dbReference type="EMBL" id="MHIY01000023">
    <property type="protein sequence ID" value="OGY59536.1"/>
    <property type="molecule type" value="Genomic_DNA"/>
</dbReference>
<dbReference type="PANTHER" id="PTHR33910">
    <property type="entry name" value="PROTEIN TRANSLOCASE SUBUNIT SECE"/>
    <property type="match status" value="1"/>
</dbReference>
<comment type="caution">
    <text evidence="10">The sequence shown here is derived from an EMBL/GenBank/DDBJ whole genome shotgun (WGS) entry which is preliminary data.</text>
</comment>
<evidence type="ECO:0000256" key="1">
    <source>
        <dbReference type="ARBA" id="ARBA00004370"/>
    </source>
</evidence>
<dbReference type="HAMAP" id="MF_00422">
    <property type="entry name" value="SecE"/>
    <property type="match status" value="1"/>
</dbReference>
<comment type="function">
    <text evidence="9">Essential subunit of the Sec protein translocation channel SecYEG. Clamps together the 2 halves of SecY. May contact the channel plug during translocation.</text>
</comment>